<dbReference type="KEGG" id="ssck:SPSK_04595"/>
<evidence type="ECO:0000313" key="3">
    <source>
        <dbReference type="Proteomes" id="UP000033710"/>
    </source>
</evidence>
<dbReference type="AlphaFoldDB" id="A0A0F2M3V5"/>
<reference evidence="2 3" key="2">
    <citation type="journal article" date="2015" name="Eukaryot. Cell">
        <title>Asexual propagation of a virulent clone complex in a human and feline outbreak of sporotrichosis.</title>
        <authorList>
            <person name="Teixeira Mde M."/>
            <person name="Rodrigues A.M."/>
            <person name="Tsui C.K."/>
            <person name="de Almeida L.G."/>
            <person name="Van Diepeningen A.D."/>
            <person name="van den Ende B.G."/>
            <person name="Fernandes G.F."/>
            <person name="Kano R."/>
            <person name="Hamelin R.C."/>
            <person name="Lopes-Bezerra L.M."/>
            <person name="Vasconcelos A.T."/>
            <person name="de Hoog S."/>
            <person name="de Camargo Z.P."/>
            <person name="Felipe M.S."/>
        </authorList>
    </citation>
    <scope>NUCLEOTIDE SEQUENCE [LARGE SCALE GENOMIC DNA]</scope>
    <source>
        <strain evidence="2 3">1099-18</strain>
    </source>
</reference>
<feature type="compositionally biased region" description="Acidic residues" evidence="1">
    <location>
        <begin position="104"/>
        <end position="113"/>
    </location>
</feature>
<feature type="region of interest" description="Disordered" evidence="1">
    <location>
        <begin position="96"/>
        <end position="116"/>
    </location>
</feature>
<proteinExistence type="predicted"/>
<sequence length="152" mass="17326">MHSPSHLQVDENVQTGAAGGAGERGCTSVQRLLTDRWTTHDTRLGERGRKSEKQMELWHYWSPSLCRRVCIMQMQVCWTCFVGRDASRRPWKETIDVSQRGEEKEDDEEDVGEWESVGDGVGDSRRILLYFVLVETMQSCVFSASLSHGEDS</sequence>
<dbReference type="EMBL" id="AXCR01000010">
    <property type="protein sequence ID" value="KJR83450.1"/>
    <property type="molecule type" value="Genomic_DNA"/>
</dbReference>
<dbReference type="VEuPathDB" id="FungiDB:SPSK_04595"/>
<comment type="caution">
    <text evidence="2">The sequence shown here is derived from an EMBL/GenBank/DDBJ whole genome shotgun (WGS) entry which is preliminary data.</text>
</comment>
<dbReference type="Proteomes" id="UP000033710">
    <property type="component" value="Unassembled WGS sequence"/>
</dbReference>
<dbReference type="RefSeq" id="XP_016586126.1">
    <property type="nucleotide sequence ID" value="XM_016731396.1"/>
</dbReference>
<evidence type="ECO:0000256" key="1">
    <source>
        <dbReference type="SAM" id="MobiDB-lite"/>
    </source>
</evidence>
<protein>
    <submittedName>
        <fullName evidence="2">Uncharacterized protein</fullName>
    </submittedName>
</protein>
<feature type="region of interest" description="Disordered" evidence="1">
    <location>
        <begin position="1"/>
        <end position="25"/>
    </location>
</feature>
<name>A0A0F2M3V5_SPOSC</name>
<dbReference type="GeneID" id="27666673"/>
<evidence type="ECO:0000313" key="2">
    <source>
        <dbReference type="EMBL" id="KJR83450.1"/>
    </source>
</evidence>
<accession>A0A0F2M3V5</accession>
<gene>
    <name evidence="2" type="ORF">SPSK_04595</name>
</gene>
<organism evidence="2 3">
    <name type="scientific">Sporothrix schenckii 1099-18</name>
    <dbReference type="NCBI Taxonomy" id="1397361"/>
    <lineage>
        <taxon>Eukaryota</taxon>
        <taxon>Fungi</taxon>
        <taxon>Dikarya</taxon>
        <taxon>Ascomycota</taxon>
        <taxon>Pezizomycotina</taxon>
        <taxon>Sordariomycetes</taxon>
        <taxon>Sordariomycetidae</taxon>
        <taxon>Ophiostomatales</taxon>
        <taxon>Ophiostomataceae</taxon>
        <taxon>Sporothrix</taxon>
    </lineage>
</organism>
<reference evidence="2 3" key="1">
    <citation type="journal article" date="2014" name="BMC Genomics">
        <title>Comparative genomics of the major fungal agents of human and animal Sporotrichosis: Sporothrix schenckii and Sporothrix brasiliensis.</title>
        <authorList>
            <person name="Teixeira M.M."/>
            <person name="de Almeida L.G."/>
            <person name="Kubitschek-Barreira P."/>
            <person name="Alves F.L."/>
            <person name="Kioshima E.S."/>
            <person name="Abadio A.K."/>
            <person name="Fernandes L."/>
            <person name="Derengowski L.S."/>
            <person name="Ferreira K.S."/>
            <person name="Souza R.C."/>
            <person name="Ruiz J.C."/>
            <person name="de Andrade N.C."/>
            <person name="Paes H.C."/>
            <person name="Nicola A.M."/>
            <person name="Albuquerque P."/>
            <person name="Gerber A.L."/>
            <person name="Martins V.P."/>
            <person name="Peconick L.D."/>
            <person name="Neto A.V."/>
            <person name="Chaucanez C.B."/>
            <person name="Silva P.A."/>
            <person name="Cunha O.L."/>
            <person name="de Oliveira F.F."/>
            <person name="dos Santos T.C."/>
            <person name="Barros A.L."/>
            <person name="Soares M.A."/>
            <person name="de Oliveira L.M."/>
            <person name="Marini M.M."/>
            <person name="Villalobos-Duno H."/>
            <person name="Cunha M.M."/>
            <person name="de Hoog S."/>
            <person name="da Silveira J.F."/>
            <person name="Henrissat B."/>
            <person name="Nino-Vega G.A."/>
            <person name="Cisalpino P.S."/>
            <person name="Mora-Montes H.M."/>
            <person name="Almeida S.R."/>
            <person name="Stajich J.E."/>
            <person name="Lopes-Bezerra L.M."/>
            <person name="Vasconcelos A.T."/>
            <person name="Felipe M.S."/>
        </authorList>
    </citation>
    <scope>NUCLEOTIDE SEQUENCE [LARGE SCALE GENOMIC DNA]</scope>
    <source>
        <strain evidence="2 3">1099-18</strain>
    </source>
</reference>